<evidence type="ECO:0000256" key="5">
    <source>
        <dbReference type="ARBA" id="ARBA00023284"/>
    </source>
</evidence>
<name>A0A7C1JEU4_9THEO</name>
<dbReference type="Pfam" id="PF07992">
    <property type="entry name" value="Pyr_redox_2"/>
    <property type="match status" value="1"/>
</dbReference>
<dbReference type="Gene3D" id="3.50.50.60">
    <property type="entry name" value="FAD/NAD(P)-binding domain"/>
    <property type="match status" value="2"/>
</dbReference>
<reference evidence="7" key="1">
    <citation type="journal article" date="2020" name="mSystems">
        <title>Genome- and Community-Level Interaction Insights into Carbon Utilization and Element Cycling Functions of Hydrothermarchaeota in Hydrothermal Sediment.</title>
        <authorList>
            <person name="Zhou Z."/>
            <person name="Liu Y."/>
            <person name="Xu W."/>
            <person name="Pan J."/>
            <person name="Luo Z.H."/>
            <person name="Li M."/>
        </authorList>
    </citation>
    <scope>NUCLEOTIDE SEQUENCE [LARGE SCALE GENOMIC DNA]</scope>
    <source>
        <strain evidence="7">SpSt-301</strain>
    </source>
</reference>
<accession>A0A7C1JEU4</accession>
<dbReference type="PROSITE" id="PS00573">
    <property type="entry name" value="PYRIDINE_REDOX_2"/>
    <property type="match status" value="1"/>
</dbReference>
<evidence type="ECO:0000256" key="2">
    <source>
        <dbReference type="ARBA" id="ARBA00022827"/>
    </source>
</evidence>
<evidence type="ECO:0000259" key="6">
    <source>
        <dbReference type="Pfam" id="PF07992"/>
    </source>
</evidence>
<dbReference type="PRINTS" id="PR00368">
    <property type="entry name" value="FADPNR"/>
</dbReference>
<evidence type="ECO:0000256" key="4">
    <source>
        <dbReference type="ARBA" id="ARBA00023157"/>
    </source>
</evidence>
<feature type="domain" description="FAD/NAD(P)-binding" evidence="6">
    <location>
        <begin position="10"/>
        <end position="293"/>
    </location>
</feature>
<gene>
    <name evidence="7" type="ORF">ENQ35_01720</name>
</gene>
<comment type="caution">
    <text evidence="7">The sequence shown here is derived from an EMBL/GenBank/DDBJ whole genome shotgun (WGS) entry which is preliminary data.</text>
</comment>
<keyword evidence="4" id="KW-1015">Disulfide bond</keyword>
<dbReference type="InterPro" id="IPR023753">
    <property type="entry name" value="FAD/NAD-binding_dom"/>
</dbReference>
<keyword evidence="2" id="KW-0274">FAD</keyword>
<sequence length="313" mass="32908">MSEAEKGTLFDLLIIGAGPAGLAAGIYAARSGLKAVVLDKGAAGGQVLLIPAVENYPGFSKIAGWELAEKLVAHARGYVPIREGEEVKAIDTGEVFEVVTDRERYRTRALLFATGAGPRKLGVPGESEFSGRGVSYCAVCDGFFFRNKRVVVVGGGNAALTDALYLKSLGCAVILVHRRDTFRAEHHLQEAVRREAIPVIYNSVVEAIRGDEAVTAVTVRNLKEGAVQEIPADGVFIAVGEKPNTELAAAIGVEIAAGFIVVDRAGRTNIPRVYAAGDVTGGVRQIVTAVSEGATAALAAFEDLAKPYWSSPS</sequence>
<protein>
    <submittedName>
        <fullName evidence="7">FAD-binding protein</fullName>
    </submittedName>
</protein>
<evidence type="ECO:0000256" key="3">
    <source>
        <dbReference type="ARBA" id="ARBA00023002"/>
    </source>
</evidence>
<evidence type="ECO:0000256" key="1">
    <source>
        <dbReference type="ARBA" id="ARBA00022630"/>
    </source>
</evidence>
<dbReference type="InterPro" id="IPR008255">
    <property type="entry name" value="Pyr_nucl-diS_OxRdtase_2_AS"/>
</dbReference>
<organism evidence="7">
    <name type="scientific">Ammonifex degensii</name>
    <dbReference type="NCBI Taxonomy" id="42838"/>
    <lineage>
        <taxon>Bacteria</taxon>
        <taxon>Bacillati</taxon>
        <taxon>Bacillota</taxon>
        <taxon>Clostridia</taxon>
        <taxon>Thermoanaerobacterales</taxon>
        <taxon>Thermoanaerobacteraceae</taxon>
        <taxon>Ammonifex</taxon>
    </lineage>
</organism>
<dbReference type="EMBL" id="DSMV01000109">
    <property type="protein sequence ID" value="HDW51455.1"/>
    <property type="molecule type" value="Genomic_DNA"/>
</dbReference>
<dbReference type="InterPro" id="IPR050097">
    <property type="entry name" value="Ferredoxin-NADP_redctase_2"/>
</dbReference>
<keyword evidence="3" id="KW-0560">Oxidoreductase</keyword>
<proteinExistence type="predicted"/>
<keyword evidence="5" id="KW-0676">Redox-active center</keyword>
<evidence type="ECO:0000313" key="7">
    <source>
        <dbReference type="EMBL" id="HDW51455.1"/>
    </source>
</evidence>
<keyword evidence="1" id="KW-0285">Flavoprotein</keyword>
<dbReference type="AlphaFoldDB" id="A0A7C1JEU4"/>
<dbReference type="SUPFAM" id="SSF51905">
    <property type="entry name" value="FAD/NAD(P)-binding domain"/>
    <property type="match status" value="1"/>
</dbReference>
<dbReference type="InterPro" id="IPR036188">
    <property type="entry name" value="FAD/NAD-bd_sf"/>
</dbReference>
<dbReference type="PANTHER" id="PTHR48105">
    <property type="entry name" value="THIOREDOXIN REDUCTASE 1-RELATED-RELATED"/>
    <property type="match status" value="1"/>
</dbReference>
<dbReference type="PRINTS" id="PR00469">
    <property type="entry name" value="PNDRDTASEII"/>
</dbReference>
<dbReference type="GO" id="GO:0016668">
    <property type="term" value="F:oxidoreductase activity, acting on a sulfur group of donors, NAD(P) as acceptor"/>
    <property type="evidence" value="ECO:0007669"/>
    <property type="project" value="UniProtKB-ARBA"/>
</dbReference>